<organism evidence="2 3">
    <name type="scientific">Serendipita indica (strain DSM 11827)</name>
    <name type="common">Root endophyte fungus</name>
    <name type="synonym">Piriformospora indica</name>
    <dbReference type="NCBI Taxonomy" id="1109443"/>
    <lineage>
        <taxon>Eukaryota</taxon>
        <taxon>Fungi</taxon>
        <taxon>Dikarya</taxon>
        <taxon>Basidiomycota</taxon>
        <taxon>Agaricomycotina</taxon>
        <taxon>Agaricomycetes</taxon>
        <taxon>Sebacinales</taxon>
        <taxon>Serendipitaceae</taxon>
        <taxon>Serendipita</taxon>
    </lineage>
</organism>
<dbReference type="InParanoid" id="G4TKP3"/>
<protein>
    <submittedName>
        <fullName evidence="2">Uncharacterized protein</fullName>
    </submittedName>
</protein>
<proteinExistence type="predicted"/>
<dbReference type="EMBL" id="CAFZ01000138">
    <property type="protein sequence ID" value="CCA71871.1"/>
    <property type="molecule type" value="Genomic_DNA"/>
</dbReference>
<evidence type="ECO:0000313" key="2">
    <source>
        <dbReference type="EMBL" id="CCA71871.1"/>
    </source>
</evidence>
<keyword evidence="3" id="KW-1185">Reference proteome</keyword>
<gene>
    <name evidence="2" type="ORF">PIIN_05806</name>
</gene>
<reference evidence="2 3" key="1">
    <citation type="journal article" date="2011" name="PLoS Pathog.">
        <title>Endophytic Life Strategies Decoded by Genome and Transcriptome Analyses of the Mutualistic Root Symbiont Piriformospora indica.</title>
        <authorList>
            <person name="Zuccaro A."/>
            <person name="Lahrmann U."/>
            <person name="Guldener U."/>
            <person name="Langen G."/>
            <person name="Pfiffi S."/>
            <person name="Biedenkopf D."/>
            <person name="Wong P."/>
            <person name="Samans B."/>
            <person name="Grimm C."/>
            <person name="Basiewicz M."/>
            <person name="Murat C."/>
            <person name="Martin F."/>
            <person name="Kogel K.H."/>
        </authorList>
    </citation>
    <scope>NUCLEOTIDE SEQUENCE [LARGE SCALE GENOMIC DNA]</scope>
    <source>
        <strain evidence="2 3">DSM 11827</strain>
    </source>
</reference>
<comment type="caution">
    <text evidence="2">The sequence shown here is derived from an EMBL/GenBank/DDBJ whole genome shotgun (WGS) entry which is preliminary data.</text>
</comment>
<accession>G4TKP3</accession>
<dbReference type="AlphaFoldDB" id="G4TKP3"/>
<dbReference type="Proteomes" id="UP000007148">
    <property type="component" value="Unassembled WGS sequence"/>
</dbReference>
<name>G4TKP3_SERID</name>
<dbReference type="HOGENOM" id="CLU_842290_0_0_1"/>
<evidence type="ECO:0000256" key="1">
    <source>
        <dbReference type="SAM" id="MobiDB-lite"/>
    </source>
</evidence>
<feature type="region of interest" description="Disordered" evidence="1">
    <location>
        <begin position="168"/>
        <end position="191"/>
    </location>
</feature>
<evidence type="ECO:0000313" key="3">
    <source>
        <dbReference type="Proteomes" id="UP000007148"/>
    </source>
</evidence>
<sequence>MEQDAPLGDIQAPILDIKSFAKSIRAPTQPILPLKRRMSLDEHEAPEKNQGRVETAPFNQNILNLTDVEAAVAKKFSFQAQDGNRRLTLNSSAQKGLSNDSNPSLFAQDHSGILAKSFSRAFKSSSQTDFRVHPAKKVQEERNLSMSYQSRLGSLSDATTTLSVSLVNSGPQPFRATTGRAAPDTSKDTSRHDIEYDLADYTASPDLLLHPPQTTPDEDVAHHGYSISEGEKAPIIHAMWEENDQDLDDDRMEVDVSLEMIARAHDNVPYGLAEYLQRNADIATTLEVRWKNATFEDWQAGQQDILQDMKSILGQAQTHLRHVFHHLLND</sequence>